<protein>
    <submittedName>
        <fullName evidence="2">18368_t:CDS:1</fullName>
    </submittedName>
</protein>
<proteinExistence type="predicted"/>
<name>A0ABN7VT35_GIGMA</name>
<sequence length="311" mass="35415">MFTKNNLEVFFEDDIIFPGGLSPISTTPLNLSTTSINPAILGSLTPDFNNFNDSNMSNCSLWFSPIYPPFIYPNNDAIPVPSPASPLKCNDTCIKHLNNLVIKIPDAESIKLSTNIYPFNKGKAVFIEFSIRIRSTYNNIFMKGLGLEPENKTSFIDAEIKEFQVTNSQDTYLILKPKTLYNEKQTFNYTTLFIISSLGGFYGAVSGIYILLFGNPKLSPRGLIHKYMCCFDIRKKLEITTAKHYVSKAGIPFADNPCDFTLNERILVLESVLRKYYLDTDYFAELNYVIQQNKIFKRDNNLQRKDDSVIM</sequence>
<comment type="caution">
    <text evidence="2">The sequence shown here is derived from an EMBL/GenBank/DDBJ whole genome shotgun (WGS) entry which is preliminary data.</text>
</comment>
<feature type="transmembrane region" description="Helical" evidence="1">
    <location>
        <begin position="189"/>
        <end position="212"/>
    </location>
</feature>
<dbReference type="EMBL" id="CAJVQB010021230">
    <property type="protein sequence ID" value="CAG8796539.1"/>
    <property type="molecule type" value="Genomic_DNA"/>
</dbReference>
<keyword evidence="3" id="KW-1185">Reference proteome</keyword>
<evidence type="ECO:0000313" key="3">
    <source>
        <dbReference type="Proteomes" id="UP000789901"/>
    </source>
</evidence>
<accession>A0ABN7VT35</accession>
<gene>
    <name evidence="2" type="ORF">GMARGA_LOCUS22217</name>
</gene>
<keyword evidence="1" id="KW-0812">Transmembrane</keyword>
<dbReference type="Proteomes" id="UP000789901">
    <property type="component" value="Unassembled WGS sequence"/>
</dbReference>
<evidence type="ECO:0000256" key="1">
    <source>
        <dbReference type="SAM" id="Phobius"/>
    </source>
</evidence>
<reference evidence="2 3" key="1">
    <citation type="submission" date="2021-06" db="EMBL/GenBank/DDBJ databases">
        <authorList>
            <person name="Kallberg Y."/>
            <person name="Tangrot J."/>
            <person name="Rosling A."/>
        </authorList>
    </citation>
    <scope>NUCLEOTIDE SEQUENCE [LARGE SCALE GENOMIC DNA]</scope>
    <source>
        <strain evidence="2 3">120-4 pot B 10/14</strain>
    </source>
</reference>
<keyword evidence="1" id="KW-0472">Membrane</keyword>
<evidence type="ECO:0000313" key="2">
    <source>
        <dbReference type="EMBL" id="CAG8796539.1"/>
    </source>
</evidence>
<organism evidence="2 3">
    <name type="scientific">Gigaspora margarita</name>
    <dbReference type="NCBI Taxonomy" id="4874"/>
    <lineage>
        <taxon>Eukaryota</taxon>
        <taxon>Fungi</taxon>
        <taxon>Fungi incertae sedis</taxon>
        <taxon>Mucoromycota</taxon>
        <taxon>Glomeromycotina</taxon>
        <taxon>Glomeromycetes</taxon>
        <taxon>Diversisporales</taxon>
        <taxon>Gigasporaceae</taxon>
        <taxon>Gigaspora</taxon>
    </lineage>
</organism>
<keyword evidence="1" id="KW-1133">Transmembrane helix</keyword>